<evidence type="ECO:0000256" key="1">
    <source>
        <dbReference type="ARBA" id="ARBA00009986"/>
    </source>
</evidence>
<evidence type="ECO:0000256" key="5">
    <source>
        <dbReference type="PIRSR" id="PIRSR036492-1"/>
    </source>
</evidence>
<dbReference type="Proteomes" id="UP000017822">
    <property type="component" value="Unassembled WGS sequence"/>
</dbReference>
<reference evidence="9 10" key="1">
    <citation type="submission" date="2013-07" db="EMBL/GenBank/DDBJ databases">
        <authorList>
            <person name="Schaap P.J."/>
            <person name="Mehboob F."/>
            <person name="Oosterkamp M.J."/>
            <person name="de Vos W.M."/>
            <person name="Stams A.J.M."/>
            <person name="Koehorst J.J."/>
        </authorList>
    </citation>
    <scope>NUCLEOTIDE SEQUENCE [LARGE SCALE GENOMIC DNA]</scope>
    <source>
        <strain evidence="9 10">AW-1</strain>
    </source>
</reference>
<dbReference type="Pfam" id="PF00171">
    <property type="entry name" value="Aldedh"/>
    <property type="match status" value="1"/>
</dbReference>
<dbReference type="InterPro" id="IPR016163">
    <property type="entry name" value="Ald_DH_C"/>
</dbReference>
<evidence type="ECO:0000259" key="8">
    <source>
        <dbReference type="Pfam" id="PF00171"/>
    </source>
</evidence>
<dbReference type="InterPro" id="IPR016161">
    <property type="entry name" value="Ald_DH/histidinol_DH"/>
</dbReference>
<evidence type="ECO:0000256" key="3">
    <source>
        <dbReference type="ARBA" id="ARBA00023027"/>
    </source>
</evidence>
<dbReference type="InterPro" id="IPR016162">
    <property type="entry name" value="Ald_DH_N"/>
</dbReference>
<dbReference type="GO" id="GO:0006081">
    <property type="term" value="P:aldehyde metabolic process"/>
    <property type="evidence" value="ECO:0007669"/>
    <property type="project" value="InterPro"/>
</dbReference>
<evidence type="ECO:0000256" key="4">
    <source>
        <dbReference type="PIRNR" id="PIRNR036492"/>
    </source>
</evidence>
<evidence type="ECO:0000256" key="7">
    <source>
        <dbReference type="RuleBase" id="RU003345"/>
    </source>
</evidence>
<dbReference type="AlphaFoldDB" id="V4Q9F2"/>
<keyword evidence="2 4" id="KW-0560">Oxidoreductase</keyword>
<keyword evidence="3" id="KW-0520">NAD</keyword>
<feature type="domain" description="Aldehyde dehydrogenase" evidence="8">
    <location>
        <begin position="31"/>
        <end position="444"/>
    </location>
</feature>
<evidence type="ECO:0000256" key="6">
    <source>
        <dbReference type="PROSITE-ProRule" id="PRU10007"/>
    </source>
</evidence>
<dbReference type="GO" id="GO:0004029">
    <property type="term" value="F:aldehyde dehydrogenase (NAD+) activity"/>
    <property type="evidence" value="ECO:0007669"/>
    <property type="project" value="TreeGrafter"/>
</dbReference>
<dbReference type="Gene3D" id="3.40.309.10">
    <property type="entry name" value="Aldehyde Dehydrogenase, Chain A, domain 2"/>
    <property type="match status" value="1"/>
</dbReference>
<organism evidence="9 10">
    <name type="scientific">Stutzerimonas chloritidismutans AW-1</name>
    <dbReference type="NCBI Taxonomy" id="1263865"/>
    <lineage>
        <taxon>Bacteria</taxon>
        <taxon>Pseudomonadati</taxon>
        <taxon>Pseudomonadota</taxon>
        <taxon>Gammaproteobacteria</taxon>
        <taxon>Pseudomonadales</taxon>
        <taxon>Pseudomonadaceae</taxon>
        <taxon>Stutzerimonas</taxon>
    </lineage>
</organism>
<gene>
    <name evidence="9" type="ORF">F753_15900</name>
</gene>
<proteinExistence type="inferred from homology"/>
<dbReference type="PATRIC" id="fig|1263865.4.peg.3063"/>
<dbReference type="PROSITE" id="PS00687">
    <property type="entry name" value="ALDEHYDE_DEHYDR_GLU"/>
    <property type="match status" value="1"/>
</dbReference>
<dbReference type="InterPro" id="IPR012394">
    <property type="entry name" value="Aldehyde_DH_NAD(P)"/>
</dbReference>
<dbReference type="Gene3D" id="3.40.605.10">
    <property type="entry name" value="Aldehyde Dehydrogenase, Chain A, domain 1"/>
    <property type="match status" value="1"/>
</dbReference>
<dbReference type="InterPro" id="IPR029510">
    <property type="entry name" value="Ald_DH_CS_GLU"/>
</dbReference>
<comment type="caution">
    <text evidence="9">The sequence shown here is derived from an EMBL/GenBank/DDBJ whole genome shotgun (WGS) entry which is preliminary data.</text>
</comment>
<feature type="active site" evidence="5">
    <location>
        <position position="255"/>
    </location>
</feature>
<feature type="active site" evidence="5 6">
    <location>
        <position position="221"/>
    </location>
</feature>
<evidence type="ECO:0000313" key="9">
    <source>
        <dbReference type="EMBL" id="ESQ98382.1"/>
    </source>
</evidence>
<sequence length="481" mass="52091">MVTPNDQQAIAHLEETFVLQKAAYLKAPCPSLEERAELLQRIPGMLMANAKRIAEAMNSDYGHHPELTTYLFDVVNVAGRAQFAANSLSAWMARDYRELEPHLYGSSKAYIEYQPKGVIGNMPAWNFPVDLSIGPLCEMLAAGNRVIIKPSEQTPAIGQLLAEMIGATFDRDRVSVENGGVDLARHFSTLKWDHLLYTGNTAIGREVMRKAAENLVPVTLELGGKNPTVFTEEAVTAKNVAQMMGAKLTKNGQLCITVDHCLVPASALDKFVGLVKEFVETRLGDYTTSTLNCAVINKRQFDRLQRYVDDAKSIDASKVIELGSAAAESNGACRMPLTLVINPAAGSLIDQNEVFGPILPIITYTHFDEAIARIQTGERPLGIYVFSDQADLVERLRLSTSSGGFCVNSASLQGAQENLGFGGVGQSGMGRHHGIEGFKEFSNPRGCVELAADSNTAPIMSPHDAMAREFLKAVTGGMLGA</sequence>
<dbReference type="PANTHER" id="PTHR43570:SF20">
    <property type="entry name" value="ALDEHYDE DEHYDROGENASE ALDX-RELATED"/>
    <property type="match status" value="1"/>
</dbReference>
<dbReference type="InterPro" id="IPR015590">
    <property type="entry name" value="Aldehyde_DH_dom"/>
</dbReference>
<dbReference type="PANTHER" id="PTHR43570">
    <property type="entry name" value="ALDEHYDE DEHYDROGENASE"/>
    <property type="match status" value="1"/>
</dbReference>
<accession>V4Q9F2</accession>
<dbReference type="SUPFAM" id="SSF53720">
    <property type="entry name" value="ALDH-like"/>
    <property type="match status" value="1"/>
</dbReference>
<dbReference type="EMBL" id="AOFQ01000051">
    <property type="protein sequence ID" value="ESQ98382.1"/>
    <property type="molecule type" value="Genomic_DNA"/>
</dbReference>
<evidence type="ECO:0000313" key="10">
    <source>
        <dbReference type="Proteomes" id="UP000017822"/>
    </source>
</evidence>
<dbReference type="GO" id="GO:0005737">
    <property type="term" value="C:cytoplasm"/>
    <property type="evidence" value="ECO:0007669"/>
    <property type="project" value="TreeGrafter"/>
</dbReference>
<protein>
    <recommendedName>
        <fullName evidence="4">Aldehyde dehydrogenase</fullName>
    </recommendedName>
</protein>
<name>V4Q9F2_STUCH</name>
<comment type="similarity">
    <text evidence="1 4 7">Belongs to the aldehyde dehydrogenase family.</text>
</comment>
<evidence type="ECO:0000256" key="2">
    <source>
        <dbReference type="ARBA" id="ARBA00023002"/>
    </source>
</evidence>
<dbReference type="PIRSF" id="PIRSF036492">
    <property type="entry name" value="ALDH"/>
    <property type="match status" value="1"/>
</dbReference>